<evidence type="ECO:0000256" key="3">
    <source>
        <dbReference type="ARBA" id="ARBA00023237"/>
    </source>
</evidence>
<evidence type="ECO:0000256" key="4">
    <source>
        <dbReference type="PROSITE-ProRule" id="PRU00473"/>
    </source>
</evidence>
<dbReference type="GO" id="GO:0009279">
    <property type="term" value="C:cell outer membrane"/>
    <property type="evidence" value="ECO:0007669"/>
    <property type="project" value="UniProtKB-SubCell"/>
</dbReference>
<dbReference type="InterPro" id="IPR050330">
    <property type="entry name" value="Bact_OuterMem_StrucFunc"/>
</dbReference>
<accession>A0A543KGD3</accession>
<dbReference type="InterPro" id="IPR036737">
    <property type="entry name" value="OmpA-like_sf"/>
</dbReference>
<comment type="subcellular location">
    <subcellularLocation>
        <location evidence="1">Cell outer membrane</location>
    </subcellularLocation>
</comment>
<evidence type="ECO:0000313" key="7">
    <source>
        <dbReference type="EMBL" id="TQM94140.1"/>
    </source>
</evidence>
<evidence type="ECO:0000256" key="1">
    <source>
        <dbReference type="ARBA" id="ARBA00004442"/>
    </source>
</evidence>
<reference evidence="7 8" key="1">
    <citation type="submission" date="2019-06" db="EMBL/GenBank/DDBJ databases">
        <title>Genomic Encyclopedia of Archaeal and Bacterial Type Strains, Phase II (KMG-II): from individual species to whole genera.</title>
        <authorList>
            <person name="Goeker M."/>
        </authorList>
    </citation>
    <scope>NUCLEOTIDE SEQUENCE [LARGE SCALE GENOMIC DNA]</scope>
    <source>
        <strain evidence="7 8">DSM 18423</strain>
    </source>
</reference>
<keyword evidence="8" id="KW-1185">Reference proteome</keyword>
<dbReference type="CDD" id="cd07185">
    <property type="entry name" value="OmpA_C-like"/>
    <property type="match status" value="1"/>
</dbReference>
<dbReference type="EMBL" id="VFPT01000001">
    <property type="protein sequence ID" value="TQM94140.1"/>
    <property type="molecule type" value="Genomic_DNA"/>
</dbReference>
<protein>
    <submittedName>
        <fullName evidence="7">Outer membrane protein OmpA-like peptidoglycan-associated protein</fullName>
    </submittedName>
</protein>
<feature type="domain" description="OmpA-like" evidence="6">
    <location>
        <begin position="226"/>
        <end position="342"/>
    </location>
</feature>
<organism evidence="7 8">
    <name type="scientific">Roseinatronobacter monicus</name>
    <dbReference type="NCBI Taxonomy" id="393481"/>
    <lineage>
        <taxon>Bacteria</taxon>
        <taxon>Pseudomonadati</taxon>
        <taxon>Pseudomonadota</taxon>
        <taxon>Alphaproteobacteria</taxon>
        <taxon>Rhodobacterales</taxon>
        <taxon>Paracoccaceae</taxon>
        <taxon>Roseinatronobacter</taxon>
    </lineage>
</organism>
<evidence type="ECO:0000256" key="2">
    <source>
        <dbReference type="ARBA" id="ARBA00023136"/>
    </source>
</evidence>
<evidence type="ECO:0000259" key="6">
    <source>
        <dbReference type="PROSITE" id="PS51123"/>
    </source>
</evidence>
<feature type="signal peptide" evidence="5">
    <location>
        <begin position="1"/>
        <end position="27"/>
    </location>
</feature>
<dbReference type="Gene3D" id="3.30.1330.60">
    <property type="entry name" value="OmpA-like domain"/>
    <property type="match status" value="1"/>
</dbReference>
<name>A0A543KGD3_9RHOB</name>
<keyword evidence="3" id="KW-0998">Cell outer membrane</keyword>
<dbReference type="InterPro" id="IPR006665">
    <property type="entry name" value="OmpA-like"/>
</dbReference>
<dbReference type="Pfam" id="PF00691">
    <property type="entry name" value="OmpA"/>
    <property type="match status" value="1"/>
</dbReference>
<dbReference type="PANTHER" id="PTHR30329:SF21">
    <property type="entry name" value="LIPOPROTEIN YIAD-RELATED"/>
    <property type="match status" value="1"/>
</dbReference>
<proteinExistence type="predicted"/>
<dbReference type="PROSITE" id="PS51123">
    <property type="entry name" value="OMPA_2"/>
    <property type="match status" value="1"/>
</dbReference>
<evidence type="ECO:0000256" key="5">
    <source>
        <dbReference type="SAM" id="SignalP"/>
    </source>
</evidence>
<dbReference type="RefSeq" id="WP_170207143.1">
    <property type="nucleotide sequence ID" value="NZ_VFPT01000001.1"/>
</dbReference>
<dbReference type="PRINTS" id="PR01021">
    <property type="entry name" value="OMPADOMAIN"/>
</dbReference>
<feature type="chain" id="PRO_5022163123" evidence="5">
    <location>
        <begin position="28"/>
        <end position="342"/>
    </location>
</feature>
<keyword evidence="5" id="KW-0732">Signal</keyword>
<keyword evidence="2 4" id="KW-0472">Membrane</keyword>
<evidence type="ECO:0000313" key="8">
    <source>
        <dbReference type="Proteomes" id="UP000320582"/>
    </source>
</evidence>
<dbReference type="InterPro" id="IPR006664">
    <property type="entry name" value="OMP_bac"/>
</dbReference>
<dbReference type="Proteomes" id="UP000320582">
    <property type="component" value="Unassembled WGS sequence"/>
</dbReference>
<dbReference type="PANTHER" id="PTHR30329">
    <property type="entry name" value="STATOR ELEMENT OF FLAGELLAR MOTOR COMPLEX"/>
    <property type="match status" value="1"/>
</dbReference>
<sequence length="342" mass="37492">MSRTLVNFMMGLWLIFSVGAVSQPASAQPAIEDATPHPMVPLPADGYITLDEFTDFAVMEFPASPGDRRSGFDETVEVEGAYRKMEYAVEGLELSLIRLYRGYLQHFESGGFEVIFSGIGEELSGRDGYSFITYESGFLSRTPSTASGTVAYILARSPDEQTVLALSFYARQNARRMLINAIEIEDMAPLDLFAPEPEPEPEPEAETQPDVALIQQDIEELASGLVADGRVIVKAILFEFDRADILPESAEALATVAELLRGRADLKLLVVGHTDGVGSFDYNLRLSVDRAQAVVAWLRDRHSIEGSRLRAAGAGPMSPVTTNRTEAGRAENRRVELVEVID</sequence>
<gene>
    <name evidence="7" type="ORF">BD293_2805</name>
</gene>
<dbReference type="SUPFAM" id="SSF103088">
    <property type="entry name" value="OmpA-like"/>
    <property type="match status" value="1"/>
</dbReference>
<dbReference type="AlphaFoldDB" id="A0A543KGD3"/>
<comment type="caution">
    <text evidence="7">The sequence shown here is derived from an EMBL/GenBank/DDBJ whole genome shotgun (WGS) entry which is preliminary data.</text>
</comment>